<sequence>MTKLYLLVGALAGWTFFVWSAAIAVNQVDGLHQQIRSYEKNDQINVNLVGKLSADKLRLEELTLDVVKNITIDVPECVVPAFVGKLLNKASKR</sequence>
<proteinExistence type="predicted"/>
<evidence type="ECO:0000313" key="1">
    <source>
        <dbReference type="EMBL" id="PCI97475.1"/>
    </source>
</evidence>
<comment type="caution">
    <text evidence="1">The sequence shown here is derived from an EMBL/GenBank/DDBJ whole genome shotgun (WGS) entry which is preliminary data.</text>
</comment>
<reference evidence="1" key="2">
    <citation type="journal article" date="2018" name="ISME J.">
        <title>A dynamic microbial community with high functional redundancy inhabits the cold, oxic subseafloor aquifer.</title>
        <authorList>
            <person name="Tully B.J."/>
            <person name="Wheat C.G."/>
            <person name="Glazer B.T."/>
            <person name="Huber J.A."/>
        </authorList>
    </citation>
    <scope>NUCLEOTIDE SEQUENCE</scope>
    <source>
        <strain evidence="1">NORP83</strain>
    </source>
</reference>
<reference key="1">
    <citation type="submission" date="2017-08" db="EMBL/GenBank/DDBJ databases">
        <title>A dynamic microbial community with high functional redundancy inhabits the cold, oxic subseafloor aquifer.</title>
        <authorList>
            <person name="Tully B.J."/>
            <person name="Wheat C.G."/>
            <person name="Glazer B.T."/>
            <person name="Huber J.A."/>
        </authorList>
    </citation>
    <scope>NUCLEOTIDE SEQUENCE [LARGE SCALE GENOMIC DNA]</scope>
</reference>
<protein>
    <submittedName>
        <fullName evidence="1">Uncharacterized protein</fullName>
    </submittedName>
</protein>
<dbReference type="AlphaFoldDB" id="A0A2A4YT22"/>
<name>A0A2A4YT22_9PROT</name>
<gene>
    <name evidence="1" type="ORF">COB13_15520</name>
</gene>
<accession>A0A2A4YT22</accession>
<dbReference type="EMBL" id="NVUS01000029">
    <property type="protein sequence ID" value="PCI97475.1"/>
    <property type="molecule type" value="Genomic_DNA"/>
</dbReference>
<organism evidence="1">
    <name type="scientific">OCS116 cluster bacterium</name>
    <dbReference type="NCBI Taxonomy" id="2030921"/>
    <lineage>
        <taxon>Bacteria</taxon>
        <taxon>Pseudomonadati</taxon>
        <taxon>Pseudomonadota</taxon>
        <taxon>Alphaproteobacteria</taxon>
        <taxon>OCS116 cluster</taxon>
    </lineage>
</organism>